<dbReference type="RefSeq" id="WP_395114337.1">
    <property type="nucleotide sequence ID" value="NZ_JBIMSO010000046.1"/>
</dbReference>
<dbReference type="InterPro" id="IPR032710">
    <property type="entry name" value="NTF2-like_dom_sf"/>
</dbReference>
<dbReference type="EMBL" id="JBIMSO010000046">
    <property type="protein sequence ID" value="MFH5208801.1"/>
    <property type="molecule type" value="Genomic_DNA"/>
</dbReference>
<dbReference type="SUPFAM" id="SSF54427">
    <property type="entry name" value="NTF2-like"/>
    <property type="match status" value="1"/>
</dbReference>
<reference evidence="2 3" key="1">
    <citation type="submission" date="2024-10" db="EMBL/GenBank/DDBJ databases">
        <authorList>
            <person name="Riesco R."/>
        </authorList>
    </citation>
    <scope>NUCLEOTIDE SEQUENCE [LARGE SCALE GENOMIC DNA]</scope>
    <source>
        <strain evidence="2 3">NCIMB 15449</strain>
    </source>
</reference>
<sequence>MSNTDEAAVREVLGRYAKSLNDADADDAVAQYARDGVYYPYNLPTATGTDELLAAYRQIFATIRLDIAFTVHEVVVDGDLAYATTGSKGLVTVLEPDVTAPEENREVFVLKRSGGDWKIARYMFNKPAAPGD</sequence>
<evidence type="ECO:0000313" key="3">
    <source>
        <dbReference type="Proteomes" id="UP001609175"/>
    </source>
</evidence>
<organism evidence="2 3">
    <name type="scientific">Antrihabitans spumae</name>
    <dbReference type="NCBI Taxonomy" id="3373370"/>
    <lineage>
        <taxon>Bacteria</taxon>
        <taxon>Bacillati</taxon>
        <taxon>Actinomycetota</taxon>
        <taxon>Actinomycetes</taxon>
        <taxon>Mycobacteriales</taxon>
        <taxon>Nocardiaceae</taxon>
        <taxon>Antrihabitans</taxon>
    </lineage>
</organism>
<protein>
    <submittedName>
        <fullName evidence="2">YybH family protein</fullName>
    </submittedName>
</protein>
<dbReference type="NCBIfam" id="TIGR02246">
    <property type="entry name" value="SgcJ/EcaC family oxidoreductase"/>
    <property type="match status" value="1"/>
</dbReference>
<dbReference type="InterPro" id="IPR011944">
    <property type="entry name" value="Steroid_delta5-4_isomerase"/>
</dbReference>
<dbReference type="Pfam" id="PF12680">
    <property type="entry name" value="SnoaL_2"/>
    <property type="match status" value="1"/>
</dbReference>
<comment type="caution">
    <text evidence="2">The sequence shown here is derived from an EMBL/GenBank/DDBJ whole genome shotgun (WGS) entry which is preliminary data.</text>
</comment>
<evidence type="ECO:0000313" key="2">
    <source>
        <dbReference type="EMBL" id="MFH5208801.1"/>
    </source>
</evidence>
<proteinExistence type="predicted"/>
<name>A0ABW7JP07_9NOCA</name>
<dbReference type="Gene3D" id="3.10.450.50">
    <property type="match status" value="1"/>
</dbReference>
<gene>
    <name evidence="2" type="ORF">ACHIPZ_11415</name>
</gene>
<dbReference type="InterPro" id="IPR037401">
    <property type="entry name" value="SnoaL-like"/>
</dbReference>
<accession>A0ABW7JP07</accession>
<feature type="domain" description="SnoaL-like" evidence="1">
    <location>
        <begin position="15"/>
        <end position="118"/>
    </location>
</feature>
<evidence type="ECO:0000259" key="1">
    <source>
        <dbReference type="Pfam" id="PF12680"/>
    </source>
</evidence>
<dbReference type="Proteomes" id="UP001609175">
    <property type="component" value="Unassembled WGS sequence"/>
</dbReference>